<reference evidence="4" key="1">
    <citation type="submission" date="2024-04" db="EMBL/GenBank/DDBJ databases">
        <authorList>
            <person name="Shaw F."/>
            <person name="Minotto A."/>
        </authorList>
    </citation>
    <scope>NUCLEOTIDE SEQUENCE [LARGE SCALE GENOMIC DNA]</scope>
</reference>
<dbReference type="PROSITE" id="PS51229">
    <property type="entry name" value="DCUN1"/>
    <property type="match status" value="1"/>
</dbReference>
<gene>
    <name evidence="3" type="ORF">GFSPODELE1_LOCUS2049</name>
</gene>
<accession>A0ABP1CR99</accession>
<dbReference type="Pfam" id="PF03556">
    <property type="entry name" value="Cullin_binding"/>
    <property type="match status" value="1"/>
</dbReference>
<evidence type="ECO:0000313" key="4">
    <source>
        <dbReference type="Proteomes" id="UP001497453"/>
    </source>
</evidence>
<dbReference type="Pfam" id="PF14555">
    <property type="entry name" value="UBA_4"/>
    <property type="match status" value="1"/>
</dbReference>
<dbReference type="PANTHER" id="PTHR12281:SF31">
    <property type="entry name" value="DCN1-LIKE PROTEIN 3"/>
    <property type="match status" value="1"/>
</dbReference>
<organism evidence="3 4">
    <name type="scientific">Somion occarium</name>
    <dbReference type="NCBI Taxonomy" id="3059160"/>
    <lineage>
        <taxon>Eukaryota</taxon>
        <taxon>Fungi</taxon>
        <taxon>Dikarya</taxon>
        <taxon>Basidiomycota</taxon>
        <taxon>Agaricomycotina</taxon>
        <taxon>Agaricomycetes</taxon>
        <taxon>Polyporales</taxon>
        <taxon>Cerrenaceae</taxon>
        <taxon>Somion</taxon>
    </lineage>
</organism>
<dbReference type="EMBL" id="OZ037953">
    <property type="protein sequence ID" value="CAL1698207.1"/>
    <property type="molecule type" value="Genomic_DNA"/>
</dbReference>
<evidence type="ECO:0000259" key="2">
    <source>
        <dbReference type="PROSITE" id="PS51229"/>
    </source>
</evidence>
<proteinExistence type="predicted"/>
<dbReference type="Gene3D" id="1.10.238.200">
    <property type="entry name" value="Cullin, PONY binding domain"/>
    <property type="match status" value="1"/>
</dbReference>
<dbReference type="Gene3D" id="1.10.238.10">
    <property type="entry name" value="EF-hand"/>
    <property type="match status" value="1"/>
</dbReference>
<protein>
    <recommendedName>
        <fullName evidence="1">Defective in cullin neddylation protein</fullName>
    </recommendedName>
</protein>
<evidence type="ECO:0000256" key="1">
    <source>
        <dbReference type="RuleBase" id="RU410713"/>
    </source>
</evidence>
<name>A0ABP1CR99_9APHY</name>
<dbReference type="InterPro" id="IPR014764">
    <property type="entry name" value="DCN-prot"/>
</dbReference>
<evidence type="ECO:0000313" key="3">
    <source>
        <dbReference type="EMBL" id="CAL1698207.1"/>
    </source>
</evidence>
<feature type="domain" description="DCUN1" evidence="2">
    <location>
        <begin position="54"/>
        <end position="273"/>
    </location>
</feature>
<sequence>MDRQLEEKIAQFVGVTGASTRDAKRFLDKYKRVDIAIDAFYNEPVALPTRAPAPSTSKLSTLFDKYKDPDGDDISVDGTIRFCEDLSVDPEDVVLLAVAYELKSPRMGEWSRKGWVDGWKNVGVDSIPAMKTALLRLRDKLGSDPEYFKQIYNYTFEFARPPGQRSLGLDMAQGFWQILLPHGLQGGALAHTQHRSSDEEDEDVMMVTDEEGWKPEYTQWWLDFLNEKGGKGISRDTWQMFLDFLRTIDAKFEKYDVEAAWPSLIDDFVQHKTCMKPRMTSNSTRL</sequence>
<keyword evidence="4" id="KW-1185">Reference proteome</keyword>
<dbReference type="InterPro" id="IPR005176">
    <property type="entry name" value="PONY_dom"/>
</dbReference>
<dbReference type="Proteomes" id="UP001497453">
    <property type="component" value="Chromosome 10"/>
</dbReference>
<comment type="function">
    <text evidence="1">Neddylation of cullins play an essential role in the regulation of SCF-type complexes activity.</text>
</comment>
<dbReference type="InterPro" id="IPR042460">
    <property type="entry name" value="DCN1-like_PONY"/>
</dbReference>
<dbReference type="PANTHER" id="PTHR12281">
    <property type="entry name" value="RP42 RELATED"/>
    <property type="match status" value="1"/>
</dbReference>